<sequence>MRIRAGDAPLPFMVANRGVALALGLTAAVVALFALAPGLDLAAAELFYAGGGRFAAATPAGEALRRLFSLAPFALLLGAGALHALRRRGSRLPAPTGRALLVLALSLALGPGLLVNVALKDHWHRPRPVQVARFGGGDAFRPVGLPGGDCARNCSFVSGEGASSFWSVAPALMVAPPFRAAALAAALAYAAATGLLRMGFGGHFLSDTLLAALFTWLVIAAVWRAVLGFRSPRADP</sequence>
<comment type="caution">
    <text evidence="3">The sequence shown here is derived from an EMBL/GenBank/DDBJ whole genome shotgun (WGS) entry which is preliminary data.</text>
</comment>
<dbReference type="OrthoDB" id="9813524at2"/>
<feature type="transmembrane region" description="Helical" evidence="1">
    <location>
        <begin position="178"/>
        <end position="196"/>
    </location>
</feature>
<dbReference type="SUPFAM" id="SSF48317">
    <property type="entry name" value="Acid phosphatase/Vanadium-dependent haloperoxidase"/>
    <property type="match status" value="1"/>
</dbReference>
<gene>
    <name evidence="3" type="ORF">D3273_17005</name>
</gene>
<name>A0A4V1RUC9_9HYPH</name>
<dbReference type="Proteomes" id="UP000290759">
    <property type="component" value="Unassembled WGS sequence"/>
</dbReference>
<accession>A0A4V1RUC9</accession>
<feature type="transmembrane region" description="Helical" evidence="1">
    <location>
        <begin position="97"/>
        <end position="119"/>
    </location>
</feature>
<reference evidence="3 4" key="1">
    <citation type="submission" date="2018-12" db="EMBL/GenBank/DDBJ databases">
        <authorList>
            <person name="Grouzdev D.S."/>
            <person name="Krutkina M.S."/>
        </authorList>
    </citation>
    <scope>NUCLEOTIDE SEQUENCE [LARGE SCALE GENOMIC DNA]</scope>
    <source>
        <strain evidence="3 4">RmlP026</strain>
    </source>
</reference>
<keyword evidence="4" id="KW-1185">Reference proteome</keyword>
<evidence type="ECO:0000313" key="3">
    <source>
        <dbReference type="EMBL" id="RYC30714.1"/>
    </source>
</evidence>
<feature type="domain" description="Phosphatidic acid phosphatase type 2/haloperoxidase" evidence="2">
    <location>
        <begin position="101"/>
        <end position="226"/>
    </location>
</feature>
<feature type="transmembrane region" description="Helical" evidence="1">
    <location>
        <begin position="66"/>
        <end position="85"/>
    </location>
</feature>
<organism evidence="3 4">
    <name type="scientific">Lichenibacterium minor</name>
    <dbReference type="NCBI Taxonomy" id="2316528"/>
    <lineage>
        <taxon>Bacteria</taxon>
        <taxon>Pseudomonadati</taxon>
        <taxon>Pseudomonadota</taxon>
        <taxon>Alphaproteobacteria</taxon>
        <taxon>Hyphomicrobiales</taxon>
        <taxon>Lichenihabitantaceae</taxon>
        <taxon>Lichenibacterium</taxon>
    </lineage>
</organism>
<feature type="transmembrane region" description="Helical" evidence="1">
    <location>
        <begin position="208"/>
        <end position="226"/>
    </location>
</feature>
<dbReference type="InterPro" id="IPR000326">
    <property type="entry name" value="PAP2/HPO"/>
</dbReference>
<evidence type="ECO:0000259" key="2">
    <source>
        <dbReference type="Pfam" id="PF01569"/>
    </source>
</evidence>
<keyword evidence="1" id="KW-1133">Transmembrane helix</keyword>
<dbReference type="AlphaFoldDB" id="A0A4V1RUC9"/>
<proteinExistence type="predicted"/>
<dbReference type="Pfam" id="PF01569">
    <property type="entry name" value="PAP2"/>
    <property type="match status" value="1"/>
</dbReference>
<dbReference type="RefSeq" id="WP_129228090.1">
    <property type="nucleotide sequence ID" value="NZ_QYBB01000021.1"/>
</dbReference>
<dbReference type="EMBL" id="QYBB01000021">
    <property type="protein sequence ID" value="RYC30714.1"/>
    <property type="molecule type" value="Genomic_DNA"/>
</dbReference>
<evidence type="ECO:0000313" key="4">
    <source>
        <dbReference type="Proteomes" id="UP000290759"/>
    </source>
</evidence>
<keyword evidence="1" id="KW-0472">Membrane</keyword>
<keyword evidence="1" id="KW-0812">Transmembrane</keyword>
<protein>
    <submittedName>
        <fullName evidence="3">Phosphatase PAP2 family protein</fullName>
    </submittedName>
</protein>
<evidence type="ECO:0000256" key="1">
    <source>
        <dbReference type="SAM" id="Phobius"/>
    </source>
</evidence>
<dbReference type="InterPro" id="IPR036938">
    <property type="entry name" value="PAP2/HPO_sf"/>
</dbReference>
<reference evidence="3 4" key="2">
    <citation type="submission" date="2019-02" db="EMBL/GenBank/DDBJ databases">
        <title>'Lichenibacterium ramalinii' gen. nov. sp. nov., 'Lichenibacterium minor' gen. nov. sp. nov.</title>
        <authorList>
            <person name="Pankratov T."/>
        </authorList>
    </citation>
    <scope>NUCLEOTIDE SEQUENCE [LARGE SCALE GENOMIC DNA]</scope>
    <source>
        <strain evidence="3 4">RmlP026</strain>
    </source>
</reference>